<dbReference type="Pfam" id="PF00425">
    <property type="entry name" value="Chorismate_bind"/>
    <property type="match status" value="1"/>
</dbReference>
<dbReference type="PANTHER" id="PTHR11236">
    <property type="entry name" value="AMINOBENZOATE/ANTHRANILATE SYNTHASE"/>
    <property type="match status" value="1"/>
</dbReference>
<dbReference type="PRINTS" id="PR00095">
    <property type="entry name" value="ANTSNTHASEI"/>
</dbReference>
<dbReference type="Proteomes" id="UP000248614">
    <property type="component" value="Unassembled WGS sequence"/>
</dbReference>
<evidence type="ECO:0000256" key="7">
    <source>
        <dbReference type="ARBA" id="ARBA00025634"/>
    </source>
</evidence>
<comment type="subunit">
    <text evidence="2">Heterotetramer consisting of two non-identical subunits: a beta subunit (TrpG) and a large alpha subunit (TrpE).</text>
</comment>
<accession>A0A2W4ZAQ0</accession>
<protein>
    <recommendedName>
        <fullName evidence="3">Anthranilate synthase component 1</fullName>
    </recommendedName>
</protein>
<evidence type="ECO:0000259" key="10">
    <source>
        <dbReference type="Pfam" id="PF04715"/>
    </source>
</evidence>
<sequence>MTGIEGVAAARAALADGRPALLWTTRVADTETPVAAGLKLMQPGRGDFLLESVEGGSVRGRYSLLGLAPDLVFRAQGHAAAINDRWLTDRTAFADCGEPTLAALRTLVAQCRMDVPAPLPRALACLVGYFGYETVGLVENLPRAANDALGLPDMMFVRPTVLLVFDRLSDTLFVVAPVWPGGSVDTAAERIEATAAALDAAILPPAARLADMPEPALTPTLPPGRYGGMVAAAKEYIAAGDIFQVVLAQRFTTPFPLEAFELYRALRRINPSPFLYHLDLPGFALTGSSPEILVRLRDGEVTIRPIAGTRPRGATAAEDESNRTSLLADPKERAEHLMLLDLGRNDVGRVASSGSVRVTDSYMVEFYSHVMHIVSNVVGTLRDDADALDALFAGFPAGTVSGAPKVRACQVIAELEQERRGAYAGGVGYFSPDGSMDSCIVLRTAVVKDGVMHVQSGAGIVADSDPASEQRECEAKAGALLAAAREAVAQATRSRFGQ</sequence>
<organism evidence="11 12">
    <name type="scientific">Sphingomonas hengshuiensis</name>
    <dbReference type="NCBI Taxonomy" id="1609977"/>
    <lineage>
        <taxon>Bacteria</taxon>
        <taxon>Pseudomonadati</taxon>
        <taxon>Pseudomonadota</taxon>
        <taxon>Alphaproteobacteria</taxon>
        <taxon>Sphingomonadales</taxon>
        <taxon>Sphingomonadaceae</taxon>
        <taxon>Sphingomonas</taxon>
    </lineage>
</organism>
<dbReference type="InterPro" id="IPR006805">
    <property type="entry name" value="Anth_synth_I_N"/>
</dbReference>
<evidence type="ECO:0000259" key="9">
    <source>
        <dbReference type="Pfam" id="PF00425"/>
    </source>
</evidence>
<proteinExistence type="predicted"/>
<reference evidence="11 12" key="1">
    <citation type="submission" date="2017-08" db="EMBL/GenBank/DDBJ databases">
        <title>Infants hospitalized years apart are colonized by the same room-sourced microbial strains.</title>
        <authorList>
            <person name="Brooks B."/>
            <person name="Olm M.R."/>
            <person name="Firek B.A."/>
            <person name="Baker R."/>
            <person name="Thomas B.C."/>
            <person name="Morowitz M.J."/>
            <person name="Banfield J.F."/>
        </authorList>
    </citation>
    <scope>NUCLEOTIDE SEQUENCE [LARGE SCALE GENOMIC DNA]</scope>
    <source>
        <strain evidence="11">S2_018_000_R3_110</strain>
    </source>
</reference>
<evidence type="ECO:0000313" key="11">
    <source>
        <dbReference type="EMBL" id="PZO78786.1"/>
    </source>
</evidence>
<name>A0A2W4ZAQ0_9SPHN</name>
<dbReference type="PANTHER" id="PTHR11236:SF48">
    <property type="entry name" value="ISOCHORISMATE SYNTHASE MENF"/>
    <property type="match status" value="1"/>
</dbReference>
<evidence type="ECO:0000256" key="4">
    <source>
        <dbReference type="ARBA" id="ARBA00022723"/>
    </source>
</evidence>
<evidence type="ECO:0000256" key="2">
    <source>
        <dbReference type="ARBA" id="ARBA00011575"/>
    </source>
</evidence>
<comment type="caution">
    <text evidence="11">The sequence shown here is derived from an EMBL/GenBank/DDBJ whole genome shotgun (WGS) entry which is preliminary data.</text>
</comment>
<comment type="function">
    <text evidence="7">Part of a heterotetrameric complex that catalyzes the two-step biosynthesis of anthranilate, an intermediate in the biosynthesis of L-tryptophan. In the first step, the glutamine-binding beta subunit (TrpG) of anthranilate synthase (AS) provides the glutamine amidotransferase activity which generates ammonia as a substrate that, along with chorismate, is used in the second step, catalyzed by the large alpha subunit of AS (TrpE) to produce anthranilate. In the absence of TrpG, TrpE can synthesize anthranilate directly from chorismate and high concentrations of ammonia.</text>
</comment>
<keyword evidence="5" id="KW-0460">Magnesium</keyword>
<dbReference type="Gene3D" id="3.60.120.10">
    <property type="entry name" value="Anthranilate synthase"/>
    <property type="match status" value="1"/>
</dbReference>
<evidence type="ECO:0000256" key="3">
    <source>
        <dbReference type="ARBA" id="ARBA00020653"/>
    </source>
</evidence>
<dbReference type="GO" id="GO:0046872">
    <property type="term" value="F:metal ion binding"/>
    <property type="evidence" value="ECO:0007669"/>
    <property type="project" value="UniProtKB-KW"/>
</dbReference>
<evidence type="ECO:0000256" key="8">
    <source>
        <dbReference type="ARBA" id="ARBA00047683"/>
    </source>
</evidence>
<dbReference type="SUPFAM" id="SSF56322">
    <property type="entry name" value="ADC synthase"/>
    <property type="match status" value="1"/>
</dbReference>
<feature type="domain" description="Chorismate-utilising enzyme C-terminal" evidence="9">
    <location>
        <begin position="225"/>
        <end position="476"/>
    </location>
</feature>
<dbReference type="EMBL" id="QFNF01000010">
    <property type="protein sequence ID" value="PZO78786.1"/>
    <property type="molecule type" value="Genomic_DNA"/>
</dbReference>
<keyword evidence="4" id="KW-0479">Metal-binding</keyword>
<dbReference type="Pfam" id="PF04715">
    <property type="entry name" value="Anth_synt_I_N"/>
    <property type="match status" value="1"/>
</dbReference>
<evidence type="ECO:0000313" key="12">
    <source>
        <dbReference type="Proteomes" id="UP000248614"/>
    </source>
</evidence>
<keyword evidence="6 11" id="KW-0456">Lyase</keyword>
<evidence type="ECO:0000256" key="6">
    <source>
        <dbReference type="ARBA" id="ARBA00023239"/>
    </source>
</evidence>
<dbReference type="GO" id="GO:0004049">
    <property type="term" value="F:anthranilate synthase activity"/>
    <property type="evidence" value="ECO:0007669"/>
    <property type="project" value="UniProtKB-EC"/>
</dbReference>
<evidence type="ECO:0000256" key="5">
    <source>
        <dbReference type="ARBA" id="ARBA00022842"/>
    </source>
</evidence>
<dbReference type="InterPro" id="IPR015890">
    <property type="entry name" value="Chorismate_C"/>
</dbReference>
<comment type="cofactor">
    <cofactor evidence="1">
        <name>Mg(2+)</name>
        <dbReference type="ChEBI" id="CHEBI:18420"/>
    </cofactor>
</comment>
<evidence type="ECO:0000256" key="1">
    <source>
        <dbReference type="ARBA" id="ARBA00001946"/>
    </source>
</evidence>
<gene>
    <name evidence="11" type="ORF">DI632_05665</name>
</gene>
<dbReference type="AlphaFoldDB" id="A0A2W4ZAQ0"/>
<dbReference type="InterPro" id="IPR005801">
    <property type="entry name" value="ADC_synthase"/>
</dbReference>
<feature type="domain" description="Anthranilate synthase component I N-terminal" evidence="10">
    <location>
        <begin position="29"/>
        <end position="174"/>
    </location>
</feature>
<dbReference type="GO" id="GO:0000162">
    <property type="term" value="P:L-tryptophan biosynthetic process"/>
    <property type="evidence" value="ECO:0007669"/>
    <property type="project" value="TreeGrafter"/>
</dbReference>
<comment type="catalytic activity">
    <reaction evidence="8">
        <text>chorismate + L-glutamine = anthranilate + pyruvate + L-glutamate + H(+)</text>
        <dbReference type="Rhea" id="RHEA:21732"/>
        <dbReference type="ChEBI" id="CHEBI:15361"/>
        <dbReference type="ChEBI" id="CHEBI:15378"/>
        <dbReference type="ChEBI" id="CHEBI:16567"/>
        <dbReference type="ChEBI" id="CHEBI:29748"/>
        <dbReference type="ChEBI" id="CHEBI:29985"/>
        <dbReference type="ChEBI" id="CHEBI:58359"/>
        <dbReference type="EC" id="4.1.3.27"/>
    </reaction>
</comment>
<dbReference type="InterPro" id="IPR019999">
    <property type="entry name" value="Anth_synth_I-like"/>
</dbReference>